<gene>
    <name evidence="4" type="ORF">H8S84_03565</name>
</gene>
<reference evidence="4" key="1">
    <citation type="submission" date="2020-08" db="EMBL/GenBank/DDBJ databases">
        <title>Pontibacter sp. SD6 16S ribosomal RNA gene Genome sequencing and assembly.</title>
        <authorList>
            <person name="Kang M."/>
        </authorList>
    </citation>
    <scope>NUCLEOTIDE SEQUENCE</scope>
    <source>
        <strain evidence="4">SD6</strain>
    </source>
</reference>
<dbReference type="Pfam" id="PF05569">
    <property type="entry name" value="Peptidase_M56"/>
    <property type="match status" value="1"/>
</dbReference>
<feature type="compositionally biased region" description="Low complexity" evidence="1">
    <location>
        <begin position="361"/>
        <end position="384"/>
    </location>
</feature>
<evidence type="ECO:0000313" key="5">
    <source>
        <dbReference type="Proteomes" id="UP000603640"/>
    </source>
</evidence>
<keyword evidence="2" id="KW-1133">Transmembrane helix</keyword>
<evidence type="ECO:0000256" key="2">
    <source>
        <dbReference type="SAM" id="Phobius"/>
    </source>
</evidence>
<feature type="transmembrane region" description="Helical" evidence="2">
    <location>
        <begin position="138"/>
        <end position="159"/>
    </location>
</feature>
<dbReference type="Proteomes" id="UP000603640">
    <property type="component" value="Unassembled WGS sequence"/>
</dbReference>
<dbReference type="PANTHER" id="PTHR34978:SF3">
    <property type="entry name" value="SLR0241 PROTEIN"/>
    <property type="match status" value="1"/>
</dbReference>
<keyword evidence="5" id="KW-1185">Reference proteome</keyword>
<name>A0A923N4A5_9BACT</name>
<protein>
    <recommendedName>
        <fullName evidence="3">Peptidase M56 domain-containing protein</fullName>
    </recommendedName>
</protein>
<feature type="transmembrane region" description="Helical" evidence="2">
    <location>
        <begin position="317"/>
        <end position="334"/>
    </location>
</feature>
<proteinExistence type="predicted"/>
<feature type="transmembrane region" description="Helical" evidence="2">
    <location>
        <begin position="5"/>
        <end position="22"/>
    </location>
</feature>
<keyword evidence="2" id="KW-0812">Transmembrane</keyword>
<sequence>MIVYLLKVSIIIVIAFLFYKAVLQQESFFTTNRFYLVGCLVLAFILPFVSLPKLVDQQGMLASILQTDFTSEVLRQEAEPLNTTALTEPVITEPATVQQTESSTSVTPGTETVGETTTKQPVQAQKETSISGFGLSGWVFWVLMLYFFGVVIFSLNLLIQVASVLFKVYNSPDKIEDGDCVIVNTTSPQAPCSFFKYIFIYPDDYDFETYEQIIAHEKIHVRLGHSYDFLIAELAVIILWFNPLIWLFKKEIEKNDEYQTDAVLLDEVPVSKDKYQLSLLQIATPHKPLSITTNYNQSLLKQRIMMMNAKRSTMHRYWKYAFMAPLFFGAVLLLNEPATSQNILSATPEAEDAIMQEPYAPGVPDATPAPDAPAVTVPPVTDAGDQQEQTTSGRETVGPLREPIGKPREILGAPRGPIGVPGEIAGTPKKQGINIFRGAEADMSEGYWYSHTENGQYCIEFRGSQNASRWNINRCFNKSQFQKKSADTFVMIKETGTLQLTGKLDDEVSQGKYTFKEDASFKNYLDTKNITSSDKNLMFHLFLSDVDKKYVEFLKKQNDDLTGQRLLEFAIHGITEPVYKNYLDLYQKYSNRKPTMQEVLEAKIHGITQKYVQEVQAMGYKDLSMKKMMEAKIHGVSASYAESLKKAGFDNLPIDKVIEARIHGITPAAIKDLQSLGFGDLSLSKMIELKIHGVNAAYVKELQGAGFKNLTLDQVLEARIHRLSAASIKDLRSLGFKDMDFKDLISAKIHRVDAAYVEDLRKAGFKDISVDKAIEAKIHKINGAFIEQARQKGYNFSSIDKYIALKIHGMAIESLKD</sequence>
<dbReference type="InterPro" id="IPR008756">
    <property type="entry name" value="Peptidase_M56"/>
</dbReference>
<dbReference type="PANTHER" id="PTHR34978">
    <property type="entry name" value="POSSIBLE SENSOR-TRANSDUCER PROTEIN BLAR"/>
    <property type="match status" value="1"/>
</dbReference>
<dbReference type="AlphaFoldDB" id="A0A923N4A5"/>
<keyword evidence="2" id="KW-0472">Membrane</keyword>
<dbReference type="EMBL" id="JACRVF010000001">
    <property type="protein sequence ID" value="MBC5991909.1"/>
    <property type="molecule type" value="Genomic_DNA"/>
</dbReference>
<feature type="region of interest" description="Disordered" evidence="1">
    <location>
        <begin position="97"/>
        <end position="121"/>
    </location>
</feature>
<evidence type="ECO:0000259" key="3">
    <source>
        <dbReference type="Pfam" id="PF05569"/>
    </source>
</evidence>
<organism evidence="4 5">
    <name type="scientific">Pontibacter cellulosilyticus</name>
    <dbReference type="NCBI Taxonomy" id="1720253"/>
    <lineage>
        <taxon>Bacteria</taxon>
        <taxon>Pseudomonadati</taxon>
        <taxon>Bacteroidota</taxon>
        <taxon>Cytophagia</taxon>
        <taxon>Cytophagales</taxon>
        <taxon>Hymenobacteraceae</taxon>
        <taxon>Pontibacter</taxon>
    </lineage>
</organism>
<dbReference type="RefSeq" id="WP_187065883.1">
    <property type="nucleotide sequence ID" value="NZ_JACRVF010000001.1"/>
</dbReference>
<comment type="caution">
    <text evidence="4">The sequence shown here is derived from an EMBL/GenBank/DDBJ whole genome shotgun (WGS) entry which is preliminary data.</text>
</comment>
<feature type="region of interest" description="Disordered" evidence="1">
    <location>
        <begin position="361"/>
        <end position="426"/>
    </location>
</feature>
<feature type="transmembrane region" description="Helical" evidence="2">
    <location>
        <begin position="34"/>
        <end position="51"/>
    </location>
</feature>
<feature type="transmembrane region" description="Helical" evidence="2">
    <location>
        <begin position="229"/>
        <end position="248"/>
    </location>
</feature>
<feature type="compositionally biased region" description="Low complexity" evidence="1">
    <location>
        <begin position="97"/>
        <end position="118"/>
    </location>
</feature>
<accession>A0A923N4A5</accession>
<evidence type="ECO:0000313" key="4">
    <source>
        <dbReference type="EMBL" id="MBC5991909.1"/>
    </source>
</evidence>
<evidence type="ECO:0000256" key="1">
    <source>
        <dbReference type="SAM" id="MobiDB-lite"/>
    </source>
</evidence>
<feature type="domain" description="Peptidase M56" evidence="3">
    <location>
        <begin position="203"/>
        <end position="307"/>
    </location>
</feature>
<dbReference type="InterPro" id="IPR052173">
    <property type="entry name" value="Beta-lactam_resp_regulator"/>
</dbReference>